<evidence type="ECO:0000259" key="2">
    <source>
        <dbReference type="PROSITE" id="PS51910"/>
    </source>
</evidence>
<keyword evidence="1" id="KW-0472">Membrane</keyword>
<reference evidence="4" key="1">
    <citation type="submission" date="2011-12" db="EMBL/GenBank/DDBJ databases">
        <title>The complete genome of chromosome of Sulfobacillus acidophilus DSM 10332.</title>
        <authorList>
            <person name="Lucas S."/>
            <person name="Han J."/>
            <person name="Lapidus A."/>
            <person name="Bruce D."/>
            <person name="Goodwin L."/>
            <person name="Pitluck S."/>
            <person name="Peters L."/>
            <person name="Kyrpides N."/>
            <person name="Mavromatis K."/>
            <person name="Ivanova N."/>
            <person name="Mikhailova N."/>
            <person name="Chertkov O."/>
            <person name="Saunders E."/>
            <person name="Detter J.C."/>
            <person name="Tapia R."/>
            <person name="Han C."/>
            <person name="Land M."/>
            <person name="Hauser L."/>
            <person name="Markowitz V."/>
            <person name="Cheng J.-F."/>
            <person name="Hugenholtz P."/>
            <person name="Woyke T."/>
            <person name="Wu D."/>
            <person name="Pukall R."/>
            <person name="Gehrich-Schroeter G."/>
            <person name="Schneider S."/>
            <person name="Klenk H.-P."/>
            <person name="Eisen J.A."/>
        </authorList>
    </citation>
    <scope>NUCLEOTIDE SEQUENCE [LARGE SCALE GENOMIC DNA]</scope>
    <source>
        <strain evidence="4">ATCC 700253 / DSM 10332 / NAL</strain>
    </source>
</reference>
<dbReference type="Gene3D" id="3.20.20.80">
    <property type="entry name" value="Glycosidases"/>
    <property type="match status" value="1"/>
</dbReference>
<accession>G8U0N8</accession>
<keyword evidence="1" id="KW-0812">Transmembrane</keyword>
<keyword evidence="1" id="KW-1133">Transmembrane helix</keyword>
<dbReference type="GO" id="GO:0016787">
    <property type="term" value="F:hydrolase activity"/>
    <property type="evidence" value="ECO:0007669"/>
    <property type="project" value="UniProtKB-KW"/>
</dbReference>
<evidence type="ECO:0000256" key="1">
    <source>
        <dbReference type="SAM" id="Phobius"/>
    </source>
</evidence>
<dbReference type="PANTHER" id="PTHR46066">
    <property type="entry name" value="CHITINASE DOMAIN-CONTAINING PROTEIN 1 FAMILY MEMBER"/>
    <property type="match status" value="1"/>
</dbReference>
<feature type="transmembrane region" description="Helical" evidence="1">
    <location>
        <begin position="15"/>
        <end position="33"/>
    </location>
</feature>
<dbReference type="HOGENOM" id="CLU_037415_2_0_9"/>
<dbReference type="Pfam" id="PF00704">
    <property type="entry name" value="Glyco_hydro_18"/>
    <property type="match status" value="1"/>
</dbReference>
<dbReference type="GO" id="GO:0005975">
    <property type="term" value="P:carbohydrate metabolic process"/>
    <property type="evidence" value="ECO:0007669"/>
    <property type="project" value="InterPro"/>
</dbReference>
<gene>
    <name evidence="3" type="ordered locus">Sulac_1848</name>
</gene>
<dbReference type="PANTHER" id="PTHR46066:SF2">
    <property type="entry name" value="CHITINASE DOMAIN-CONTAINING PROTEIN 1"/>
    <property type="match status" value="1"/>
</dbReference>
<evidence type="ECO:0000313" key="3">
    <source>
        <dbReference type="EMBL" id="AEW05341.1"/>
    </source>
</evidence>
<dbReference type="InterPro" id="IPR001223">
    <property type="entry name" value="Glyco_hydro18_cat"/>
</dbReference>
<sequence>MNWQDWIRHHRRESAALTAGVVIVLLLLIGWLGHRRPAAPFPPGQFQVEGFYENPSPGDPGSRPSFDQHWQHLTMVSPLWFSVNPDGSVTDTGYDNSLVSQAHAHHIGVIPLFVNANGSSDVLWTRSTRLKAAAAIRRVVVQDRLDGINLDFELLNPSSRSDLSKFVGDVAKQLHPLHKKVLVSVFPLLGVPTSINGAYDYRALGRTADALIIMAYDHHYSGGPPGPVAPYDWVASNVRQALRLVPANRIILAIGMYGYDWLNTGGPGPASTVSDVEAKALAQSHHVPITYIPSESQNRFVYQSSTGSSHVVWFMGDRSAHARIRLAQADHLAGIALWRLGMEDSAFWKNVPVTR</sequence>
<dbReference type="SUPFAM" id="SSF51445">
    <property type="entry name" value="(Trans)glycosidases"/>
    <property type="match status" value="1"/>
</dbReference>
<dbReference type="Gene3D" id="3.10.50.10">
    <property type="match status" value="1"/>
</dbReference>
<keyword evidence="4" id="KW-1185">Reference proteome</keyword>
<reference evidence="3 4" key="2">
    <citation type="journal article" date="2012" name="Stand. Genomic Sci.">
        <title>Complete genome sequence of the moderately thermophilic mineral-sulfide-oxidizing firmicute Sulfobacillus acidophilus type strain (NAL(T)).</title>
        <authorList>
            <person name="Anderson I."/>
            <person name="Chertkov O."/>
            <person name="Chen A."/>
            <person name="Saunders E."/>
            <person name="Lapidus A."/>
            <person name="Nolan M."/>
            <person name="Lucas S."/>
            <person name="Hammon N."/>
            <person name="Deshpande S."/>
            <person name="Cheng J.F."/>
            <person name="Han C."/>
            <person name="Tapia R."/>
            <person name="Goodwin L.A."/>
            <person name="Pitluck S."/>
            <person name="Liolios K."/>
            <person name="Pagani I."/>
            <person name="Ivanova N."/>
            <person name="Mikhailova N."/>
            <person name="Pati A."/>
            <person name="Palaniappan K."/>
            <person name="Land M."/>
            <person name="Pan C."/>
            <person name="Rohde M."/>
            <person name="Pukall R."/>
            <person name="Goker M."/>
            <person name="Detter J.C."/>
            <person name="Woyke T."/>
            <person name="Bristow J."/>
            <person name="Eisen J.A."/>
            <person name="Markowitz V."/>
            <person name="Hugenholtz P."/>
            <person name="Kyrpides N.C."/>
            <person name="Klenk H.P."/>
            <person name="Mavromatis K."/>
        </authorList>
    </citation>
    <scope>NUCLEOTIDE SEQUENCE [LARGE SCALE GENOMIC DNA]</scope>
    <source>
        <strain evidence="4">ATCC 700253 / DSM 10332 / NAL</strain>
    </source>
</reference>
<feature type="domain" description="GH18" evidence="2">
    <location>
        <begin position="46"/>
        <end position="355"/>
    </location>
</feature>
<dbReference type="KEGG" id="sap:Sulac_1848"/>
<protein>
    <submittedName>
        <fullName evidence="3">Glycoside hydrolase family 18</fullName>
    </submittedName>
</protein>
<organism evidence="3 4">
    <name type="scientific">Sulfobacillus acidophilus (strain ATCC 700253 / DSM 10332 / NAL)</name>
    <dbReference type="NCBI Taxonomy" id="679936"/>
    <lineage>
        <taxon>Bacteria</taxon>
        <taxon>Bacillati</taxon>
        <taxon>Bacillota</taxon>
        <taxon>Clostridia</taxon>
        <taxon>Eubacteriales</taxon>
        <taxon>Clostridiales Family XVII. Incertae Sedis</taxon>
        <taxon>Sulfobacillus</taxon>
    </lineage>
</organism>
<dbReference type="Proteomes" id="UP000005439">
    <property type="component" value="Chromosome"/>
</dbReference>
<proteinExistence type="predicted"/>
<dbReference type="InterPro" id="IPR029070">
    <property type="entry name" value="Chitinase_insertion_sf"/>
</dbReference>
<dbReference type="PATRIC" id="fig|679936.5.peg.1914"/>
<name>G8U0N8_SULAD</name>
<dbReference type="InterPro" id="IPR011583">
    <property type="entry name" value="Chitinase_II/V-like_cat"/>
</dbReference>
<dbReference type="InterPro" id="IPR017853">
    <property type="entry name" value="GH"/>
</dbReference>
<keyword evidence="3" id="KW-0378">Hydrolase</keyword>
<dbReference type="SMART" id="SM00636">
    <property type="entry name" value="Glyco_18"/>
    <property type="match status" value="1"/>
</dbReference>
<dbReference type="GO" id="GO:0008061">
    <property type="term" value="F:chitin binding"/>
    <property type="evidence" value="ECO:0007669"/>
    <property type="project" value="InterPro"/>
</dbReference>
<dbReference type="PROSITE" id="PS51910">
    <property type="entry name" value="GH18_2"/>
    <property type="match status" value="1"/>
</dbReference>
<evidence type="ECO:0000313" key="4">
    <source>
        <dbReference type="Proteomes" id="UP000005439"/>
    </source>
</evidence>
<dbReference type="EMBL" id="CP003179">
    <property type="protein sequence ID" value="AEW05341.1"/>
    <property type="molecule type" value="Genomic_DNA"/>
</dbReference>
<dbReference type="STRING" id="679936.Sulac_1848"/>
<dbReference type="AlphaFoldDB" id="G8U0N8"/>